<dbReference type="AlphaFoldDB" id="A0AAV5VBZ2"/>
<evidence type="ECO:0000313" key="1">
    <source>
        <dbReference type="EMBL" id="GMT17210.1"/>
    </source>
</evidence>
<comment type="caution">
    <text evidence="1">The sequence shown here is derived from an EMBL/GenBank/DDBJ whole genome shotgun (WGS) entry which is preliminary data.</text>
</comment>
<sequence length="91" mass="10722">MLQFAQYYDSLEAQTKKTIFEKISVLDKIFSIKEFGHVKERWTDDVARDKYKQVYPMEHEYSEFVVAKAVDEEIVEEAVDDVLPNEPLEGM</sequence>
<protein>
    <submittedName>
        <fullName evidence="1">Uncharacterized protein</fullName>
    </submittedName>
</protein>
<proteinExistence type="predicted"/>
<accession>A0AAV5VBZ2</accession>
<name>A0AAV5VBZ2_9BILA</name>
<reference evidence="1" key="1">
    <citation type="submission" date="2023-10" db="EMBL/GenBank/DDBJ databases">
        <title>Genome assembly of Pristionchus species.</title>
        <authorList>
            <person name="Yoshida K."/>
            <person name="Sommer R.J."/>
        </authorList>
    </citation>
    <scope>NUCLEOTIDE SEQUENCE</scope>
    <source>
        <strain evidence="1">RS5133</strain>
    </source>
</reference>
<gene>
    <name evidence="1" type="ORF">PFISCL1PPCAC_8507</name>
</gene>
<keyword evidence="2" id="KW-1185">Reference proteome</keyword>
<dbReference type="Proteomes" id="UP001432322">
    <property type="component" value="Unassembled WGS sequence"/>
</dbReference>
<evidence type="ECO:0000313" key="2">
    <source>
        <dbReference type="Proteomes" id="UP001432322"/>
    </source>
</evidence>
<organism evidence="1 2">
    <name type="scientific">Pristionchus fissidentatus</name>
    <dbReference type="NCBI Taxonomy" id="1538716"/>
    <lineage>
        <taxon>Eukaryota</taxon>
        <taxon>Metazoa</taxon>
        <taxon>Ecdysozoa</taxon>
        <taxon>Nematoda</taxon>
        <taxon>Chromadorea</taxon>
        <taxon>Rhabditida</taxon>
        <taxon>Rhabditina</taxon>
        <taxon>Diplogasteromorpha</taxon>
        <taxon>Diplogasteroidea</taxon>
        <taxon>Neodiplogasteridae</taxon>
        <taxon>Pristionchus</taxon>
    </lineage>
</organism>
<dbReference type="EMBL" id="BTSY01000003">
    <property type="protein sequence ID" value="GMT17210.1"/>
    <property type="molecule type" value="Genomic_DNA"/>
</dbReference>